<name>A0A845PX48_9FLAO</name>
<dbReference type="AlphaFoldDB" id="A0A845PX48"/>
<accession>A0A845PX48</accession>
<dbReference type="PANTHER" id="PTHR33803">
    <property type="entry name" value="IS1478 TRANSPOSASE"/>
    <property type="match status" value="1"/>
</dbReference>
<dbReference type="Proteomes" id="UP000553459">
    <property type="component" value="Unassembled WGS sequence"/>
</dbReference>
<organism evidence="1 2">
    <name type="scientific">Elizabethkingia argenteiflava</name>
    <dbReference type="NCBI Taxonomy" id="2681556"/>
    <lineage>
        <taxon>Bacteria</taxon>
        <taxon>Pseudomonadati</taxon>
        <taxon>Bacteroidota</taxon>
        <taxon>Flavobacteriia</taxon>
        <taxon>Flavobacteriales</taxon>
        <taxon>Weeksellaceae</taxon>
        <taxon>Elizabethkingia</taxon>
    </lineage>
</organism>
<gene>
    <name evidence="1" type="ORF">GNY06_04475</name>
</gene>
<dbReference type="EMBL" id="JAAABJ010000380">
    <property type="protein sequence ID" value="NAW50670.1"/>
    <property type="molecule type" value="Genomic_DNA"/>
</dbReference>
<sequence length="226" mass="26519">MKPLALSWIMNPYMQYFCGRVFFEHDFPCDPSNFVHFRKRIGEKGVEEIFSYSVNMQDSKMRTSKFVLSDTTVQENNTTFSTDAKLCKKVIDYCNEIAEKEGIKQRQRYTEVSKQVVRDTYNGKHPKRAKTARKSQRQIKRIDMRLIGELQRNFNLVQQEFYKDVLTLYTKAVTQKRNDTDKIYSLHKPCTRCIAKGKAHKQYEFGNKVGLIMTSNKGKKIILGIK</sequence>
<dbReference type="PANTHER" id="PTHR33803:SF3">
    <property type="entry name" value="BLL1974 PROTEIN"/>
    <property type="match status" value="1"/>
</dbReference>
<feature type="non-terminal residue" evidence="1">
    <location>
        <position position="226"/>
    </location>
</feature>
<comment type="caution">
    <text evidence="1">The sequence shown here is derived from an EMBL/GenBank/DDBJ whole genome shotgun (WGS) entry which is preliminary data.</text>
</comment>
<reference evidence="1 2" key="1">
    <citation type="submission" date="2019-11" db="EMBL/GenBank/DDBJ databases">
        <title>Characterization of Elizabethkingia argenteiflava sp. nov., isolated from inner surface of Soybean Pods.</title>
        <authorList>
            <person name="Mo S."/>
        </authorList>
    </citation>
    <scope>NUCLEOTIDE SEQUENCE [LARGE SCALE GENOMIC DNA]</scope>
    <source>
        <strain evidence="1 2">YB22</strain>
    </source>
</reference>
<evidence type="ECO:0000313" key="2">
    <source>
        <dbReference type="Proteomes" id="UP000553459"/>
    </source>
</evidence>
<dbReference type="RefSeq" id="WP_166518996.1">
    <property type="nucleotide sequence ID" value="NZ_JAAABJ010000380.1"/>
</dbReference>
<keyword evidence="2" id="KW-1185">Reference proteome</keyword>
<proteinExistence type="predicted"/>
<evidence type="ECO:0000313" key="1">
    <source>
        <dbReference type="EMBL" id="NAW50670.1"/>
    </source>
</evidence>
<protein>
    <submittedName>
        <fullName evidence="1">IS5/IS1182 family transposase</fullName>
    </submittedName>
</protein>